<dbReference type="InterPro" id="IPR011990">
    <property type="entry name" value="TPR-like_helical_dom_sf"/>
</dbReference>
<dbReference type="Proteomes" id="UP000264541">
    <property type="component" value="Unassembled WGS sequence"/>
</dbReference>
<organism evidence="1 2">
    <name type="scientific">Peribacillus saganii</name>
    <dbReference type="NCBI Taxonomy" id="2303992"/>
    <lineage>
        <taxon>Bacteria</taxon>
        <taxon>Bacillati</taxon>
        <taxon>Bacillota</taxon>
        <taxon>Bacilli</taxon>
        <taxon>Bacillales</taxon>
        <taxon>Bacillaceae</taxon>
        <taxon>Peribacillus</taxon>
    </lineage>
</organism>
<protein>
    <recommendedName>
        <fullName evidence="3">Tetratricopeptide repeat protein</fullName>
    </recommendedName>
</protein>
<keyword evidence="2" id="KW-1185">Reference proteome</keyword>
<proteinExistence type="predicted"/>
<sequence>MITKEEFNQWREWLRTESSIKPPEILTSNYWAWNCRAMLSRFMMRDKIYEPALRIMETVVEQIPEEDDHYAWALSDLGCLYWRVHHNKEQALYYLNKSLEVLDTTEQNREKLSFFSEGGKYLSYKLSIMEQAGEIEKVKEEAFHEIKRYQDKYPHAKYNSYIFYGYLFLARLKKKEQNLPLAVEYIKHALAASEYVEECRQICNSSKEDAEVLYSKLETLSHSMIVYFNV</sequence>
<evidence type="ECO:0000313" key="2">
    <source>
        <dbReference type="Proteomes" id="UP000264541"/>
    </source>
</evidence>
<accession>A0A372LP17</accession>
<dbReference type="RefSeq" id="WP_117326431.1">
    <property type="nucleotide sequence ID" value="NZ_QVTE01000024.1"/>
</dbReference>
<dbReference type="Gene3D" id="1.25.40.10">
    <property type="entry name" value="Tetratricopeptide repeat domain"/>
    <property type="match status" value="1"/>
</dbReference>
<comment type="caution">
    <text evidence="1">The sequence shown here is derived from an EMBL/GenBank/DDBJ whole genome shotgun (WGS) entry which is preliminary data.</text>
</comment>
<dbReference type="SUPFAM" id="SSF81901">
    <property type="entry name" value="HCP-like"/>
    <property type="match status" value="1"/>
</dbReference>
<reference evidence="1 2" key="1">
    <citation type="submission" date="2018-08" db="EMBL/GenBank/DDBJ databases">
        <title>Bacillus chawlae sp. nov., Bacillus glennii sp. nov., and Bacillus saganii sp. nov. Isolated from the Vehicle Assembly Building at Kennedy Space Center where the Viking Spacecraft were Assembled.</title>
        <authorList>
            <person name="Seuylemezian A."/>
            <person name="Vaishampayan P."/>
        </authorList>
    </citation>
    <scope>NUCLEOTIDE SEQUENCE [LARGE SCALE GENOMIC DNA]</scope>
    <source>
        <strain evidence="1 2">V47-23a</strain>
    </source>
</reference>
<dbReference type="AlphaFoldDB" id="A0A372LP17"/>
<name>A0A372LP17_9BACI</name>
<dbReference type="EMBL" id="QVTE01000024">
    <property type="protein sequence ID" value="RFU69507.1"/>
    <property type="molecule type" value="Genomic_DNA"/>
</dbReference>
<evidence type="ECO:0000313" key="1">
    <source>
        <dbReference type="EMBL" id="RFU69507.1"/>
    </source>
</evidence>
<dbReference type="OrthoDB" id="1663913at2"/>
<evidence type="ECO:0008006" key="3">
    <source>
        <dbReference type="Google" id="ProtNLM"/>
    </source>
</evidence>
<gene>
    <name evidence="1" type="ORF">D0469_09075</name>
</gene>